<dbReference type="Proteomes" id="UP000594638">
    <property type="component" value="Unassembled WGS sequence"/>
</dbReference>
<dbReference type="OrthoDB" id="906840at2759"/>
<gene>
    <name evidence="2" type="ORF">OLEA9_A108230</name>
</gene>
<evidence type="ECO:0000259" key="1">
    <source>
        <dbReference type="PROSITE" id="PS50011"/>
    </source>
</evidence>
<dbReference type="GO" id="GO:0005524">
    <property type="term" value="F:ATP binding"/>
    <property type="evidence" value="ECO:0007669"/>
    <property type="project" value="InterPro"/>
</dbReference>
<dbReference type="InterPro" id="IPR000719">
    <property type="entry name" value="Prot_kinase_dom"/>
</dbReference>
<accession>A0A8S0T980</accession>
<dbReference type="AlphaFoldDB" id="A0A8S0T980"/>
<comment type="caution">
    <text evidence="2">The sequence shown here is derived from an EMBL/GenBank/DDBJ whole genome shotgun (WGS) entry which is preliminary data.</text>
</comment>
<dbReference type="Pfam" id="PF07714">
    <property type="entry name" value="PK_Tyr_Ser-Thr"/>
    <property type="match status" value="1"/>
</dbReference>
<dbReference type="InterPro" id="IPR050994">
    <property type="entry name" value="At_inactive_RLKs"/>
</dbReference>
<dbReference type="InterPro" id="IPR011009">
    <property type="entry name" value="Kinase-like_dom_sf"/>
</dbReference>
<keyword evidence="3" id="KW-1185">Reference proteome</keyword>
<feature type="domain" description="Protein kinase" evidence="1">
    <location>
        <begin position="50"/>
        <end position="330"/>
    </location>
</feature>
<evidence type="ECO:0000313" key="2">
    <source>
        <dbReference type="EMBL" id="CAA3000753.1"/>
    </source>
</evidence>
<protein>
    <submittedName>
        <fullName evidence="2">Probable inactive receptor kinase At4g23740</fullName>
    </submittedName>
</protein>
<keyword evidence="2" id="KW-0808">Transferase</keyword>
<dbReference type="GO" id="GO:0004672">
    <property type="term" value="F:protein kinase activity"/>
    <property type="evidence" value="ECO:0007669"/>
    <property type="project" value="InterPro"/>
</dbReference>
<dbReference type="PANTHER" id="PTHR48010">
    <property type="entry name" value="OS05G0588300 PROTEIN"/>
    <property type="match status" value="1"/>
</dbReference>
<reference evidence="2 3" key="1">
    <citation type="submission" date="2019-12" db="EMBL/GenBank/DDBJ databases">
        <authorList>
            <person name="Alioto T."/>
            <person name="Alioto T."/>
            <person name="Gomez Garrido J."/>
        </authorList>
    </citation>
    <scope>NUCLEOTIDE SEQUENCE [LARGE SCALE GENOMIC DNA]</scope>
</reference>
<dbReference type="InterPro" id="IPR001245">
    <property type="entry name" value="Ser-Thr/Tyr_kinase_cat_dom"/>
</dbReference>
<keyword evidence="2" id="KW-0675">Receptor</keyword>
<proteinExistence type="predicted"/>
<dbReference type="SUPFAM" id="SSF56112">
    <property type="entry name" value="Protein kinase-like (PK-like)"/>
    <property type="match status" value="1"/>
</dbReference>
<dbReference type="PANTHER" id="PTHR48010:SF1">
    <property type="entry name" value="PROTEIN KINASE DOMAIN-CONTAINING PROTEIN"/>
    <property type="match status" value="1"/>
</dbReference>
<dbReference type="EMBL" id="CACTIH010005709">
    <property type="protein sequence ID" value="CAA3000753.1"/>
    <property type="molecule type" value="Genomic_DNA"/>
</dbReference>
<name>A0A8S0T980_OLEEU</name>
<dbReference type="Gramene" id="OE9A108230T1">
    <property type="protein sequence ID" value="OE9A108230C1"/>
    <property type="gene ID" value="OE9A108230"/>
</dbReference>
<evidence type="ECO:0000313" key="3">
    <source>
        <dbReference type="Proteomes" id="UP000594638"/>
    </source>
</evidence>
<organism evidence="2 3">
    <name type="scientific">Olea europaea subsp. europaea</name>
    <dbReference type="NCBI Taxonomy" id="158383"/>
    <lineage>
        <taxon>Eukaryota</taxon>
        <taxon>Viridiplantae</taxon>
        <taxon>Streptophyta</taxon>
        <taxon>Embryophyta</taxon>
        <taxon>Tracheophyta</taxon>
        <taxon>Spermatophyta</taxon>
        <taxon>Magnoliopsida</taxon>
        <taxon>eudicotyledons</taxon>
        <taxon>Gunneridae</taxon>
        <taxon>Pentapetalae</taxon>
        <taxon>asterids</taxon>
        <taxon>lamiids</taxon>
        <taxon>Lamiales</taxon>
        <taxon>Oleaceae</taxon>
        <taxon>Oleeae</taxon>
        <taxon>Olea</taxon>
    </lineage>
</organism>
<dbReference type="Gene3D" id="1.10.510.10">
    <property type="entry name" value="Transferase(Phosphotransferase) domain 1"/>
    <property type="match status" value="1"/>
</dbReference>
<keyword evidence="2" id="KW-0418">Kinase</keyword>
<sequence length="330" mass="36737">MSRNYDNWGRLVEAVMRREKDWQIAHDHSRSPSISSLSSDSSFNFSLPNDHPPVNIWRGEGAYMYEQNPTAYSKEVKLKKTEGFGKRTTVPELVFLRGYSPSFVLGDIFRSSAEVLGKGTFGTSYKVKLDNGNTIVDYQNQGSVSALLHENTVENKPDWETRLRIAKGAARGIAHTHTRHRGRLVHGNIKASNIFLNSEKYGCVSDFGLGSAEVAPVVMCATGYRAPEVTIAGKVSQASDVYSFGVLLLELLTGRSPMNGIGVKKVDLVKWVLSLLGEDRRLEVFESLALSFPNEVEKMVKMLRVAMSCVADSPYHRPTMPDVLKMMEDL</sequence>
<dbReference type="PROSITE" id="PS50011">
    <property type="entry name" value="PROTEIN_KINASE_DOM"/>
    <property type="match status" value="1"/>
</dbReference>